<sequence length="28" mass="3073">MISAPPPLPLILGNMTCHLSPQTFCSFR</sequence>
<evidence type="ECO:0000313" key="1">
    <source>
        <dbReference type="EMBL" id="JAD69986.1"/>
    </source>
</evidence>
<reference evidence="1" key="1">
    <citation type="submission" date="2014-09" db="EMBL/GenBank/DDBJ databases">
        <authorList>
            <person name="Magalhaes I.L.F."/>
            <person name="Oliveira U."/>
            <person name="Santos F.R."/>
            <person name="Vidigal T.H.D.A."/>
            <person name="Brescovit A.D."/>
            <person name="Santos A.J."/>
        </authorList>
    </citation>
    <scope>NUCLEOTIDE SEQUENCE</scope>
    <source>
        <tissue evidence="1">Shoot tissue taken approximately 20 cm above the soil surface</tissue>
    </source>
</reference>
<reference evidence="1" key="2">
    <citation type="journal article" date="2015" name="Data Brief">
        <title>Shoot transcriptome of the giant reed, Arundo donax.</title>
        <authorList>
            <person name="Barrero R.A."/>
            <person name="Guerrero F.D."/>
            <person name="Moolhuijzen P."/>
            <person name="Goolsby J.A."/>
            <person name="Tidwell J."/>
            <person name="Bellgard S.E."/>
            <person name="Bellgard M.I."/>
        </authorList>
    </citation>
    <scope>NUCLEOTIDE SEQUENCE</scope>
    <source>
        <tissue evidence="1">Shoot tissue taken approximately 20 cm above the soil surface</tissue>
    </source>
</reference>
<name>A0A0A9C347_ARUDO</name>
<proteinExistence type="predicted"/>
<dbReference type="EMBL" id="GBRH01227909">
    <property type="protein sequence ID" value="JAD69986.1"/>
    <property type="molecule type" value="Transcribed_RNA"/>
</dbReference>
<protein>
    <submittedName>
        <fullName evidence="1">Uncharacterized protein</fullName>
    </submittedName>
</protein>
<dbReference type="AlphaFoldDB" id="A0A0A9C347"/>
<organism evidence="1">
    <name type="scientific">Arundo donax</name>
    <name type="common">Giant reed</name>
    <name type="synonym">Donax arundinaceus</name>
    <dbReference type="NCBI Taxonomy" id="35708"/>
    <lineage>
        <taxon>Eukaryota</taxon>
        <taxon>Viridiplantae</taxon>
        <taxon>Streptophyta</taxon>
        <taxon>Embryophyta</taxon>
        <taxon>Tracheophyta</taxon>
        <taxon>Spermatophyta</taxon>
        <taxon>Magnoliopsida</taxon>
        <taxon>Liliopsida</taxon>
        <taxon>Poales</taxon>
        <taxon>Poaceae</taxon>
        <taxon>PACMAD clade</taxon>
        <taxon>Arundinoideae</taxon>
        <taxon>Arundineae</taxon>
        <taxon>Arundo</taxon>
    </lineage>
</organism>
<accession>A0A0A9C347</accession>